<dbReference type="GO" id="GO:0005886">
    <property type="term" value="C:plasma membrane"/>
    <property type="evidence" value="ECO:0007669"/>
    <property type="project" value="TreeGrafter"/>
</dbReference>
<evidence type="ECO:0000256" key="7">
    <source>
        <dbReference type="ARBA" id="ARBA00023170"/>
    </source>
</evidence>
<dbReference type="InterPro" id="IPR000276">
    <property type="entry name" value="GPCR_Rhodpsn"/>
</dbReference>
<dbReference type="Proteomes" id="UP000007151">
    <property type="component" value="Unassembled WGS sequence"/>
</dbReference>
<dbReference type="eggNOG" id="KOG4219">
    <property type="taxonomic scope" value="Eukaryota"/>
</dbReference>
<dbReference type="SUPFAM" id="SSF81321">
    <property type="entry name" value="Family A G protein-coupled receptor-like"/>
    <property type="match status" value="1"/>
</dbReference>
<feature type="transmembrane region" description="Helical" evidence="10">
    <location>
        <begin position="52"/>
        <end position="77"/>
    </location>
</feature>
<evidence type="ECO:0000256" key="6">
    <source>
        <dbReference type="ARBA" id="ARBA00023136"/>
    </source>
</evidence>
<keyword evidence="8 9" id="KW-0807">Transducer</keyword>
<evidence type="ECO:0000256" key="3">
    <source>
        <dbReference type="ARBA" id="ARBA00022692"/>
    </source>
</evidence>
<keyword evidence="13" id="KW-1185">Reference proteome</keyword>
<comment type="subcellular location">
    <subcellularLocation>
        <location evidence="1">Membrane</location>
        <topology evidence="1">Multi-pass membrane protein</topology>
    </subcellularLocation>
</comment>
<feature type="transmembrane region" description="Helical" evidence="10">
    <location>
        <begin position="312"/>
        <end position="335"/>
    </location>
</feature>
<dbReference type="AlphaFoldDB" id="A0A212F7B8"/>
<keyword evidence="3 9" id="KW-0812">Transmembrane</keyword>
<evidence type="ECO:0000256" key="2">
    <source>
        <dbReference type="ARBA" id="ARBA00010663"/>
    </source>
</evidence>
<dbReference type="Gene3D" id="1.20.1070.10">
    <property type="entry name" value="Rhodopsin 7-helix transmembrane proteins"/>
    <property type="match status" value="1"/>
</dbReference>
<accession>A0A212F7B8</accession>
<name>A0A212F7B8_DANPL</name>
<dbReference type="CDD" id="cd15927">
    <property type="entry name" value="7tmA_Bombesin_R-like"/>
    <property type="match status" value="1"/>
</dbReference>
<comment type="similarity">
    <text evidence="2 9">Belongs to the G-protein coupled receptor 1 family.</text>
</comment>
<dbReference type="KEGG" id="dpl:KGM_215469"/>
<organism evidence="12 13">
    <name type="scientific">Danaus plexippus plexippus</name>
    <dbReference type="NCBI Taxonomy" id="278856"/>
    <lineage>
        <taxon>Eukaryota</taxon>
        <taxon>Metazoa</taxon>
        <taxon>Ecdysozoa</taxon>
        <taxon>Arthropoda</taxon>
        <taxon>Hexapoda</taxon>
        <taxon>Insecta</taxon>
        <taxon>Pterygota</taxon>
        <taxon>Neoptera</taxon>
        <taxon>Endopterygota</taxon>
        <taxon>Lepidoptera</taxon>
        <taxon>Glossata</taxon>
        <taxon>Ditrysia</taxon>
        <taxon>Papilionoidea</taxon>
        <taxon>Nymphalidae</taxon>
        <taxon>Danainae</taxon>
        <taxon>Danaini</taxon>
        <taxon>Danaina</taxon>
        <taxon>Danaus</taxon>
        <taxon>Danaus</taxon>
    </lineage>
</organism>
<sequence length="434" mass="49132">MRSSYFRLQFTSFSMEYKRYKMNTSLNSVLPTEDANATNSDYTPYSDRIETYLVPIIFAIIFIVGVLGNGTLVVVYVRHRGMRNAPNTYIFSLALADLLVILICVPFVSVIYTLESWPWGEAICRISETGKDISIGVSVFTLTALSAERYCAIVNPFRKLQLRKLPLVCATIIWVAALIFAAPAALFSNISTEEIDDNVSIVYCSPYPATWKNYSKWMTLTKAIVYYALPLLVIASFYSLMAQRLLASTKEMPGALHGGQGEAQAKARKSVACMVLIFVIVFFICFLPYHALELWWYLSPTAQNDYNDWTHALRIIAFCLSFLNSCVNPVALYCVSGVFRQHFNRYLCCRRSALHPTCSSRLSRTAICETSFRSTQRHRCRNPTESVVISNYDYGSTKKKNNIISRNSADGVTIMTIRDTNDFITDINEKSVDR</sequence>
<dbReference type="InParanoid" id="A0A212F7B8"/>
<feature type="domain" description="G-protein coupled receptors family 1 profile" evidence="11">
    <location>
        <begin position="68"/>
        <end position="332"/>
    </location>
</feature>
<proteinExistence type="inferred from homology"/>
<dbReference type="GO" id="GO:0008188">
    <property type="term" value="F:neuropeptide receptor activity"/>
    <property type="evidence" value="ECO:0007669"/>
    <property type="project" value="TreeGrafter"/>
</dbReference>
<feature type="transmembrane region" description="Helical" evidence="10">
    <location>
        <begin position="271"/>
        <end position="292"/>
    </location>
</feature>
<evidence type="ECO:0000256" key="1">
    <source>
        <dbReference type="ARBA" id="ARBA00004141"/>
    </source>
</evidence>
<evidence type="ECO:0000313" key="13">
    <source>
        <dbReference type="Proteomes" id="UP000007151"/>
    </source>
</evidence>
<dbReference type="Pfam" id="PF00001">
    <property type="entry name" value="7tm_1"/>
    <property type="match status" value="1"/>
</dbReference>
<keyword evidence="4 10" id="KW-1133">Transmembrane helix</keyword>
<dbReference type="PANTHER" id="PTHR45695:SF24">
    <property type="entry name" value="NEUROPEPTIDE CCHAMIDE-2 RECEPTOR"/>
    <property type="match status" value="1"/>
</dbReference>
<dbReference type="InterPro" id="IPR017452">
    <property type="entry name" value="GPCR_Rhodpsn_7TM"/>
</dbReference>
<evidence type="ECO:0000259" key="11">
    <source>
        <dbReference type="PROSITE" id="PS50262"/>
    </source>
</evidence>
<dbReference type="SMART" id="SM01381">
    <property type="entry name" value="7TM_GPCR_Srsx"/>
    <property type="match status" value="1"/>
</dbReference>
<feature type="transmembrane region" description="Helical" evidence="10">
    <location>
        <begin position="133"/>
        <end position="153"/>
    </location>
</feature>
<dbReference type="PRINTS" id="PR00237">
    <property type="entry name" value="GPCRRHODOPSN"/>
</dbReference>
<evidence type="ECO:0000256" key="4">
    <source>
        <dbReference type="ARBA" id="ARBA00022989"/>
    </source>
</evidence>
<dbReference type="EMBL" id="AGBW02009890">
    <property type="protein sequence ID" value="OWR49633.1"/>
    <property type="molecule type" value="Genomic_DNA"/>
</dbReference>
<dbReference type="PANTHER" id="PTHR45695">
    <property type="entry name" value="LEUCOKININ RECEPTOR-RELATED"/>
    <property type="match status" value="1"/>
</dbReference>
<evidence type="ECO:0000256" key="9">
    <source>
        <dbReference type="RuleBase" id="RU000688"/>
    </source>
</evidence>
<protein>
    <submittedName>
        <fullName evidence="12">Neuropeptide receptor A14</fullName>
    </submittedName>
</protein>
<dbReference type="PROSITE" id="PS50262">
    <property type="entry name" value="G_PROTEIN_RECEP_F1_2"/>
    <property type="match status" value="1"/>
</dbReference>
<evidence type="ECO:0000313" key="12">
    <source>
        <dbReference type="EMBL" id="OWR49633.1"/>
    </source>
</evidence>
<feature type="transmembrane region" description="Helical" evidence="10">
    <location>
        <begin position="224"/>
        <end position="242"/>
    </location>
</feature>
<keyword evidence="7 9" id="KW-0675">Receptor</keyword>
<feature type="transmembrane region" description="Helical" evidence="10">
    <location>
        <begin position="89"/>
        <end position="113"/>
    </location>
</feature>
<comment type="caution">
    <text evidence="12">The sequence shown here is derived from an EMBL/GenBank/DDBJ whole genome shotgun (WGS) entry which is preliminary data.</text>
</comment>
<dbReference type="PROSITE" id="PS00237">
    <property type="entry name" value="G_PROTEIN_RECEP_F1_1"/>
    <property type="match status" value="1"/>
</dbReference>
<feature type="transmembrane region" description="Helical" evidence="10">
    <location>
        <begin position="165"/>
        <end position="187"/>
    </location>
</feature>
<gene>
    <name evidence="12" type="ORF">KGM_215469</name>
</gene>
<keyword evidence="5 9" id="KW-0297">G-protein coupled receptor</keyword>
<dbReference type="FunCoup" id="A0A212F7B8">
    <property type="interactions" value="48"/>
</dbReference>
<evidence type="ECO:0000256" key="5">
    <source>
        <dbReference type="ARBA" id="ARBA00023040"/>
    </source>
</evidence>
<evidence type="ECO:0000256" key="8">
    <source>
        <dbReference type="ARBA" id="ARBA00023224"/>
    </source>
</evidence>
<keyword evidence="6 10" id="KW-0472">Membrane</keyword>
<dbReference type="STRING" id="278856.A0A212F7B8"/>
<reference evidence="12 13" key="1">
    <citation type="journal article" date="2011" name="Cell">
        <title>The monarch butterfly genome yields insights into long-distance migration.</title>
        <authorList>
            <person name="Zhan S."/>
            <person name="Merlin C."/>
            <person name="Boore J.L."/>
            <person name="Reppert S.M."/>
        </authorList>
    </citation>
    <scope>NUCLEOTIDE SEQUENCE [LARGE SCALE GENOMIC DNA]</scope>
    <source>
        <strain evidence="12">F-2</strain>
    </source>
</reference>
<evidence type="ECO:0000256" key="10">
    <source>
        <dbReference type="SAM" id="Phobius"/>
    </source>
</evidence>